<dbReference type="GO" id="GO:0031297">
    <property type="term" value="P:replication fork processing"/>
    <property type="evidence" value="ECO:0007669"/>
    <property type="project" value="TreeGrafter"/>
</dbReference>
<accession>A0A9Q8ZD34</accession>
<dbReference type="GO" id="GO:0006281">
    <property type="term" value="P:DNA repair"/>
    <property type="evidence" value="ECO:0007669"/>
    <property type="project" value="UniProtKB-KW"/>
</dbReference>
<dbReference type="GO" id="GO:0000712">
    <property type="term" value="P:resolution of meiotic recombination intermediates"/>
    <property type="evidence" value="ECO:0007669"/>
    <property type="project" value="TreeGrafter"/>
</dbReference>
<dbReference type="EMBL" id="CP089279">
    <property type="protein sequence ID" value="USP81041.1"/>
    <property type="molecule type" value="Genomic_DNA"/>
</dbReference>
<dbReference type="OrthoDB" id="1872155at2759"/>
<dbReference type="InterPro" id="IPR029003">
    <property type="entry name" value="CENP-S/Mhf1"/>
</dbReference>
<dbReference type="PANTHER" id="PTHR22980">
    <property type="entry name" value="CORTISTATIN"/>
    <property type="match status" value="1"/>
</dbReference>
<evidence type="ECO:0000256" key="2">
    <source>
        <dbReference type="ARBA" id="ARBA00022763"/>
    </source>
</evidence>
<sequence length="154" mass="16696">MASNDAAAEREEVSNSPATTLMHRLKSALWYAIGQFVDEKSLESDLNATPQFIGALTELVYTQIGKFWPSPALAARDLEVFSKHGGRKTINPDDVLLLGRRNEQLQAMLEKELEEIRAAEGRRADGQPAARAQPAVAGKKRGRPAGTGKGKAKA</sequence>
<dbReference type="PANTHER" id="PTHR22980:SF0">
    <property type="entry name" value="CENTROMERE PROTEIN S"/>
    <property type="match status" value="1"/>
</dbReference>
<keyword evidence="3" id="KW-0238">DNA-binding</keyword>
<evidence type="ECO:0000256" key="3">
    <source>
        <dbReference type="ARBA" id="ARBA00023125"/>
    </source>
</evidence>
<dbReference type="SUPFAM" id="SSF47113">
    <property type="entry name" value="Histone-fold"/>
    <property type="match status" value="1"/>
</dbReference>
<evidence type="ECO:0000313" key="6">
    <source>
        <dbReference type="EMBL" id="USP81041.1"/>
    </source>
</evidence>
<dbReference type="Pfam" id="PF15630">
    <property type="entry name" value="CENP-S"/>
    <property type="match status" value="1"/>
</dbReference>
<name>A0A9Q8ZD34_CURCL</name>
<gene>
    <name evidence="6" type="ORF">yc1106_08315</name>
</gene>
<keyword evidence="4" id="KW-0234">DNA repair</keyword>
<dbReference type="GO" id="GO:0003677">
    <property type="term" value="F:DNA binding"/>
    <property type="evidence" value="ECO:0007669"/>
    <property type="project" value="UniProtKB-KW"/>
</dbReference>
<feature type="compositionally biased region" description="Gly residues" evidence="5">
    <location>
        <begin position="145"/>
        <end position="154"/>
    </location>
</feature>
<protein>
    <submittedName>
        <fullName evidence="6">Uncharacterized protein</fullName>
    </submittedName>
</protein>
<dbReference type="InterPro" id="IPR009072">
    <property type="entry name" value="Histone-fold"/>
</dbReference>
<keyword evidence="7" id="KW-1185">Reference proteome</keyword>
<evidence type="ECO:0000256" key="5">
    <source>
        <dbReference type="SAM" id="MobiDB-lite"/>
    </source>
</evidence>
<comment type="similarity">
    <text evidence="1">Belongs to the TAF9 family. CENP-S/MHF1 subfamily.</text>
</comment>
<dbReference type="GO" id="GO:0071821">
    <property type="term" value="C:FANCM-MHF complex"/>
    <property type="evidence" value="ECO:0007669"/>
    <property type="project" value="InterPro"/>
</dbReference>
<dbReference type="GO" id="GO:0003682">
    <property type="term" value="F:chromatin binding"/>
    <property type="evidence" value="ECO:0007669"/>
    <property type="project" value="TreeGrafter"/>
</dbReference>
<evidence type="ECO:0000256" key="4">
    <source>
        <dbReference type="ARBA" id="ARBA00023204"/>
    </source>
</evidence>
<reference evidence="6" key="1">
    <citation type="submission" date="2021-12" db="EMBL/GenBank/DDBJ databases">
        <title>Curvularia clavata genome.</title>
        <authorList>
            <person name="Cao Y."/>
        </authorList>
    </citation>
    <scope>NUCLEOTIDE SEQUENCE</scope>
    <source>
        <strain evidence="6">Yc1106</strain>
    </source>
</reference>
<proteinExistence type="inferred from homology"/>
<dbReference type="AlphaFoldDB" id="A0A9Q8ZD34"/>
<dbReference type="Proteomes" id="UP001056012">
    <property type="component" value="Chromosome 6"/>
</dbReference>
<feature type="region of interest" description="Disordered" evidence="5">
    <location>
        <begin position="119"/>
        <end position="154"/>
    </location>
</feature>
<organism evidence="6 7">
    <name type="scientific">Curvularia clavata</name>
    <dbReference type="NCBI Taxonomy" id="95742"/>
    <lineage>
        <taxon>Eukaryota</taxon>
        <taxon>Fungi</taxon>
        <taxon>Dikarya</taxon>
        <taxon>Ascomycota</taxon>
        <taxon>Pezizomycotina</taxon>
        <taxon>Dothideomycetes</taxon>
        <taxon>Pleosporomycetidae</taxon>
        <taxon>Pleosporales</taxon>
        <taxon>Pleosporineae</taxon>
        <taxon>Pleosporaceae</taxon>
        <taxon>Curvularia</taxon>
    </lineage>
</organism>
<dbReference type="VEuPathDB" id="FungiDB:yc1106_08315"/>
<evidence type="ECO:0000256" key="1">
    <source>
        <dbReference type="ARBA" id="ARBA00006612"/>
    </source>
</evidence>
<dbReference type="CDD" id="cd22919">
    <property type="entry name" value="HFD_CENP-S"/>
    <property type="match status" value="1"/>
</dbReference>
<evidence type="ECO:0000313" key="7">
    <source>
        <dbReference type="Proteomes" id="UP001056012"/>
    </source>
</evidence>
<keyword evidence="2" id="KW-0227">DNA damage</keyword>
<dbReference type="GO" id="GO:0046982">
    <property type="term" value="F:protein heterodimerization activity"/>
    <property type="evidence" value="ECO:0007669"/>
    <property type="project" value="InterPro"/>
</dbReference>
<dbReference type="Gene3D" id="1.10.20.10">
    <property type="entry name" value="Histone, subunit A"/>
    <property type="match status" value="1"/>
</dbReference>